<feature type="region of interest" description="Disordered" evidence="1">
    <location>
        <begin position="85"/>
        <end position="208"/>
    </location>
</feature>
<keyword evidence="4" id="KW-1185">Reference proteome</keyword>
<dbReference type="Gramene" id="KQJ86609">
    <property type="protein sequence ID" value="KQJ86609"/>
    <property type="gene ID" value="BRADI_4g06655v3"/>
</dbReference>
<feature type="compositionally biased region" description="Pro residues" evidence="1">
    <location>
        <begin position="101"/>
        <end position="123"/>
    </location>
</feature>
<reference evidence="2 3" key="1">
    <citation type="journal article" date="2010" name="Nature">
        <title>Genome sequencing and analysis of the model grass Brachypodium distachyon.</title>
        <authorList>
            <consortium name="International Brachypodium Initiative"/>
        </authorList>
    </citation>
    <scope>NUCLEOTIDE SEQUENCE [LARGE SCALE GENOMIC DNA]</scope>
    <source>
        <strain evidence="2 3">Bd21</strain>
    </source>
</reference>
<reference evidence="3" key="3">
    <citation type="submission" date="2018-08" db="UniProtKB">
        <authorList>
            <consortium name="EnsemblPlants"/>
        </authorList>
    </citation>
    <scope>IDENTIFICATION</scope>
    <source>
        <strain evidence="3">cv. Bd21</strain>
    </source>
</reference>
<feature type="compositionally biased region" description="Low complexity" evidence="1">
    <location>
        <begin position="191"/>
        <end position="208"/>
    </location>
</feature>
<dbReference type="AlphaFoldDB" id="A0A0Q3PBV1"/>
<feature type="compositionally biased region" description="Low complexity" evidence="1">
    <location>
        <begin position="32"/>
        <end position="49"/>
    </location>
</feature>
<evidence type="ECO:0000313" key="2">
    <source>
        <dbReference type="EMBL" id="KQJ86609.1"/>
    </source>
</evidence>
<gene>
    <name evidence="2" type="ORF">BRADI_4g06655v3</name>
</gene>
<accession>A0A0Q3PBV1</accession>
<dbReference type="Proteomes" id="UP000008810">
    <property type="component" value="Chromosome 4"/>
</dbReference>
<reference evidence="2" key="2">
    <citation type="submission" date="2017-06" db="EMBL/GenBank/DDBJ databases">
        <title>WGS assembly of Brachypodium distachyon.</title>
        <authorList>
            <consortium name="The International Brachypodium Initiative"/>
            <person name="Lucas S."/>
            <person name="Harmon-Smith M."/>
            <person name="Lail K."/>
            <person name="Tice H."/>
            <person name="Grimwood J."/>
            <person name="Bruce D."/>
            <person name="Barry K."/>
            <person name="Shu S."/>
            <person name="Lindquist E."/>
            <person name="Wang M."/>
            <person name="Pitluck S."/>
            <person name="Vogel J.P."/>
            <person name="Garvin D.F."/>
            <person name="Mockler T.C."/>
            <person name="Schmutz J."/>
            <person name="Rokhsar D."/>
            <person name="Bevan M.W."/>
        </authorList>
    </citation>
    <scope>NUCLEOTIDE SEQUENCE</scope>
    <source>
        <strain evidence="2">Bd21</strain>
    </source>
</reference>
<feature type="region of interest" description="Disordered" evidence="1">
    <location>
        <begin position="1"/>
        <end position="72"/>
    </location>
</feature>
<evidence type="ECO:0000313" key="4">
    <source>
        <dbReference type="Proteomes" id="UP000008810"/>
    </source>
</evidence>
<feature type="compositionally biased region" description="Low complexity" evidence="1">
    <location>
        <begin position="85"/>
        <end position="100"/>
    </location>
</feature>
<sequence length="208" mass="22041">MTKEEEAAAKPQRRLQEGNGGRDRHHRRRRPTPTQRFLSGLRPRTTNPSRSRRGIMSASPVPDGGKTTSVSTLIPALLRRIQASAAPTATPAAAQASRAPQPRPPARASPSLCAPPLPRPPPRASSGLSTPPLPSLPARPSCSLCTPTAARPATDKQAAAKTGVTTVGAGRAPRRRPRPRGPGPVRPPSWRRTAPLPRRTTPADASRS</sequence>
<name>A0A0Q3PBV1_BRADI</name>
<protein>
    <submittedName>
        <fullName evidence="2 3">Uncharacterized protein</fullName>
    </submittedName>
</protein>
<dbReference type="InParanoid" id="A0A0Q3PBV1"/>
<evidence type="ECO:0000256" key="1">
    <source>
        <dbReference type="SAM" id="MobiDB-lite"/>
    </source>
</evidence>
<dbReference type="EnsemblPlants" id="KQJ86609">
    <property type="protein sequence ID" value="KQJ86609"/>
    <property type="gene ID" value="BRADI_4g06655v3"/>
</dbReference>
<feature type="compositionally biased region" description="Low complexity" evidence="1">
    <location>
        <begin position="159"/>
        <end position="171"/>
    </location>
</feature>
<proteinExistence type="predicted"/>
<feature type="compositionally biased region" description="Basic and acidic residues" evidence="1">
    <location>
        <begin position="1"/>
        <end position="22"/>
    </location>
</feature>
<evidence type="ECO:0000313" key="3">
    <source>
        <dbReference type="EnsemblPlants" id="KQJ86609"/>
    </source>
</evidence>
<organism evidence="2">
    <name type="scientific">Brachypodium distachyon</name>
    <name type="common">Purple false brome</name>
    <name type="synonym">Trachynia distachya</name>
    <dbReference type="NCBI Taxonomy" id="15368"/>
    <lineage>
        <taxon>Eukaryota</taxon>
        <taxon>Viridiplantae</taxon>
        <taxon>Streptophyta</taxon>
        <taxon>Embryophyta</taxon>
        <taxon>Tracheophyta</taxon>
        <taxon>Spermatophyta</taxon>
        <taxon>Magnoliopsida</taxon>
        <taxon>Liliopsida</taxon>
        <taxon>Poales</taxon>
        <taxon>Poaceae</taxon>
        <taxon>BOP clade</taxon>
        <taxon>Pooideae</taxon>
        <taxon>Stipodae</taxon>
        <taxon>Brachypodieae</taxon>
        <taxon>Brachypodium</taxon>
    </lineage>
</organism>
<dbReference type="EMBL" id="CM000883">
    <property type="protein sequence ID" value="KQJ86609.1"/>
    <property type="molecule type" value="Genomic_DNA"/>
</dbReference>